<accession>A0A172TI73</accession>
<protein>
    <recommendedName>
        <fullName evidence="4">Flagellar assembly factor FliW</fullName>
    </recommendedName>
</protein>
<evidence type="ECO:0000256" key="3">
    <source>
        <dbReference type="ARBA" id="ARBA00022845"/>
    </source>
</evidence>
<dbReference type="Gene3D" id="2.30.290.10">
    <property type="entry name" value="BH3618-like"/>
    <property type="match status" value="1"/>
</dbReference>
<dbReference type="InterPro" id="IPR024046">
    <property type="entry name" value="Flagellar_assmbl_FliW_dom_sf"/>
</dbReference>
<keyword evidence="6" id="KW-1185">Reference proteome</keyword>
<dbReference type="EMBL" id="CP011388">
    <property type="protein sequence ID" value="ANE46710.1"/>
    <property type="molecule type" value="Genomic_DNA"/>
</dbReference>
<comment type="subcellular location">
    <subcellularLocation>
        <location evidence="4">Cytoplasm</location>
    </subcellularLocation>
</comment>
<dbReference type="GO" id="GO:0044780">
    <property type="term" value="P:bacterial-type flagellum assembly"/>
    <property type="evidence" value="ECO:0007669"/>
    <property type="project" value="UniProtKB-UniRule"/>
</dbReference>
<keyword evidence="2 4" id="KW-1005">Bacterial flagellum biogenesis</keyword>
<dbReference type="STRING" id="1178515.SY83_10990"/>
<dbReference type="Proteomes" id="UP000076927">
    <property type="component" value="Chromosome"/>
</dbReference>
<comment type="function">
    <text evidence="4">Acts as an anti-CsrA protein, binds CsrA and prevents it from repressing translation of its target genes, one of which is flagellin. Binds to flagellin and participates in the assembly of the flagellum.</text>
</comment>
<gene>
    <name evidence="4" type="primary">fliW</name>
    <name evidence="5" type="ORF">SY83_10990</name>
</gene>
<evidence type="ECO:0000256" key="2">
    <source>
        <dbReference type="ARBA" id="ARBA00022795"/>
    </source>
</evidence>
<evidence type="ECO:0000313" key="6">
    <source>
        <dbReference type="Proteomes" id="UP000076927"/>
    </source>
</evidence>
<keyword evidence="1 4" id="KW-0963">Cytoplasm</keyword>
<dbReference type="GO" id="GO:0005737">
    <property type="term" value="C:cytoplasm"/>
    <property type="evidence" value="ECO:0007669"/>
    <property type="project" value="UniProtKB-SubCell"/>
</dbReference>
<evidence type="ECO:0000313" key="5">
    <source>
        <dbReference type="EMBL" id="ANE46710.1"/>
    </source>
</evidence>
<dbReference type="PATRIC" id="fig|1178515.4.peg.2206"/>
<evidence type="ECO:0000256" key="4">
    <source>
        <dbReference type="HAMAP-Rule" id="MF_01185"/>
    </source>
</evidence>
<dbReference type="PANTHER" id="PTHR39190:SF1">
    <property type="entry name" value="FLAGELLAR ASSEMBLY FACTOR FLIW"/>
    <property type="match status" value="1"/>
</dbReference>
<dbReference type="HAMAP" id="MF_01185">
    <property type="entry name" value="FliW"/>
    <property type="match status" value="1"/>
</dbReference>
<dbReference type="RefSeq" id="WP_068606444.1">
    <property type="nucleotide sequence ID" value="NZ_CP011388.1"/>
</dbReference>
<reference evidence="5 6" key="1">
    <citation type="submission" date="2015-01" db="EMBL/GenBank/DDBJ databases">
        <title>Paenibacillus swuensis/DY6/whole genome sequencing.</title>
        <authorList>
            <person name="Kim M.K."/>
            <person name="Srinivasan S."/>
            <person name="Lee J.-J."/>
        </authorList>
    </citation>
    <scope>NUCLEOTIDE SEQUENCE [LARGE SCALE GENOMIC DNA]</scope>
    <source>
        <strain evidence="5 6">DY6</strain>
    </source>
</reference>
<name>A0A172TI73_9BACL</name>
<dbReference type="InterPro" id="IPR003775">
    <property type="entry name" value="Flagellar_assembly_factor_FliW"/>
</dbReference>
<dbReference type="NCBIfam" id="NF009793">
    <property type="entry name" value="PRK13285.1-1"/>
    <property type="match status" value="1"/>
</dbReference>
<dbReference type="PANTHER" id="PTHR39190">
    <property type="entry name" value="FLAGELLAR ASSEMBLY FACTOR FLIW"/>
    <property type="match status" value="1"/>
</dbReference>
<evidence type="ECO:0000256" key="1">
    <source>
        <dbReference type="ARBA" id="ARBA00022490"/>
    </source>
</evidence>
<comment type="subunit">
    <text evidence="4">Interacts with translational regulator CsrA and flagellin(s).</text>
</comment>
<keyword evidence="3 4" id="KW-0810">Translation regulation</keyword>
<dbReference type="AlphaFoldDB" id="A0A172TI73"/>
<keyword evidence="4" id="KW-0143">Chaperone</keyword>
<sequence>MKLQTRTMGEIEIKEEDIITFGTGIPGFEEYSKYIIVTPDTSIPFNYLQSVEDSNLSFIVTDPFVFYPSYDINIPDEVLEELRIEKPEHVAVYSIVTIKNSLNQATLNLLAPIALNITNKCAKQVILTDTKYRTKHSIFNSESGA</sequence>
<dbReference type="Pfam" id="PF02623">
    <property type="entry name" value="FliW"/>
    <property type="match status" value="1"/>
</dbReference>
<dbReference type="GO" id="GO:0006417">
    <property type="term" value="P:regulation of translation"/>
    <property type="evidence" value="ECO:0007669"/>
    <property type="project" value="UniProtKB-KW"/>
</dbReference>
<comment type="similarity">
    <text evidence="4">Belongs to the FliW family.</text>
</comment>
<organism evidence="5 6">
    <name type="scientific">Paenibacillus swuensis</name>
    <dbReference type="NCBI Taxonomy" id="1178515"/>
    <lineage>
        <taxon>Bacteria</taxon>
        <taxon>Bacillati</taxon>
        <taxon>Bacillota</taxon>
        <taxon>Bacilli</taxon>
        <taxon>Bacillales</taxon>
        <taxon>Paenibacillaceae</taxon>
        <taxon>Paenibacillus</taxon>
    </lineage>
</organism>
<dbReference type="SUPFAM" id="SSF141457">
    <property type="entry name" value="BH3618-like"/>
    <property type="match status" value="1"/>
</dbReference>
<proteinExistence type="inferred from homology"/>
<dbReference type="KEGG" id="pswu:SY83_10990"/>